<evidence type="ECO:0000313" key="4">
    <source>
        <dbReference type="EMBL" id="UTI63679.1"/>
    </source>
</evidence>
<dbReference type="PANTHER" id="PTHR43842:SF2">
    <property type="entry name" value="PROPIONYL-COA CARBOXYLASE BETA CHAIN, MITOCHONDRIAL"/>
    <property type="match status" value="1"/>
</dbReference>
<dbReference type="PANTHER" id="PTHR43842">
    <property type="entry name" value="PROPIONYL-COA CARBOXYLASE BETA CHAIN"/>
    <property type="match status" value="1"/>
</dbReference>
<evidence type="ECO:0000313" key="5">
    <source>
        <dbReference type="Proteomes" id="UP001056035"/>
    </source>
</evidence>
<dbReference type="InterPro" id="IPR051047">
    <property type="entry name" value="AccD/PCCB"/>
</dbReference>
<dbReference type="RefSeq" id="WP_254570403.1">
    <property type="nucleotide sequence ID" value="NZ_CP098502.1"/>
</dbReference>
<dbReference type="EMBL" id="CP098502">
    <property type="protein sequence ID" value="UTI63679.1"/>
    <property type="molecule type" value="Genomic_DNA"/>
</dbReference>
<organism evidence="4 5">
    <name type="scientific">Paraconexibacter antarcticus</name>
    <dbReference type="NCBI Taxonomy" id="2949664"/>
    <lineage>
        <taxon>Bacteria</taxon>
        <taxon>Bacillati</taxon>
        <taxon>Actinomycetota</taxon>
        <taxon>Thermoleophilia</taxon>
        <taxon>Solirubrobacterales</taxon>
        <taxon>Paraconexibacteraceae</taxon>
        <taxon>Paraconexibacter</taxon>
    </lineage>
</organism>
<feature type="domain" description="CoA carboxyltransferase C-terminal" evidence="3">
    <location>
        <begin position="291"/>
        <end position="532"/>
    </location>
</feature>
<keyword evidence="5" id="KW-1185">Reference proteome</keyword>
<name>A0ABY5DPY0_9ACTN</name>
<dbReference type="InterPro" id="IPR029045">
    <property type="entry name" value="ClpP/crotonase-like_dom_sf"/>
</dbReference>
<sequence length="532" mass="55622">MAAPTPEDPTASVDPRDAPAPGEVTKAEGLAELERRRALALGMGGEARVAAHHASGRLTARERVALLVDPGSFVELGLLAHSDRPEIGERAPADAAVTGVGTVDGRKVGVIANDSTVMAGSTGKVGSRKQGQIMSLAARKGYPLVMLGDANGGRLPDLLGSDFAAAAGGDEGEHFLGLRVMEDRIPRVTAILGNAYGDPAFWAGSSDYVAMAKGCSVALSGPSLVGSSLGAATTHEELGGPEVTVRTSGLVTRLEEDEAATIASIRTFLSYLPSHARLDPPASAPIAPATGGEQLLDIVPDRGRRGYDIHRVIAAVVDAGSFFELHPGYARSLVTGLARVEGQAVGVVANQPKFRGGVLDAEGVTKAERLVSLATAFGLPLVFLQDMPGAMIGVEAERLGLARRLMALYTAVARSPVPKVTVIIRKAFGFGYMTLGGPSMGTDYVVAWPNAEIGFMAADNAVQVVHHRRLRDTRAAEGDDAARALAAELEEQMHHAFAPWQAATQSFIHDVIRPQDTRQAVVDGLFVGCGYR</sequence>
<feature type="region of interest" description="Disordered" evidence="1">
    <location>
        <begin position="1"/>
        <end position="23"/>
    </location>
</feature>
<protein>
    <submittedName>
        <fullName evidence="4">Acyl-CoA carboxylase subunit beta</fullName>
    </submittedName>
</protein>
<evidence type="ECO:0000259" key="3">
    <source>
        <dbReference type="PROSITE" id="PS50989"/>
    </source>
</evidence>
<dbReference type="Pfam" id="PF01039">
    <property type="entry name" value="Carboxyl_trans"/>
    <property type="match status" value="1"/>
</dbReference>
<gene>
    <name evidence="4" type="ORF">NBH00_20335</name>
</gene>
<dbReference type="PROSITE" id="PS50989">
    <property type="entry name" value="COA_CT_CTER"/>
    <property type="match status" value="1"/>
</dbReference>
<evidence type="ECO:0000256" key="1">
    <source>
        <dbReference type="SAM" id="MobiDB-lite"/>
    </source>
</evidence>
<dbReference type="SUPFAM" id="SSF52096">
    <property type="entry name" value="ClpP/crotonase"/>
    <property type="match status" value="2"/>
</dbReference>
<proteinExistence type="predicted"/>
<dbReference type="PROSITE" id="PS50980">
    <property type="entry name" value="COA_CT_NTER"/>
    <property type="match status" value="1"/>
</dbReference>
<dbReference type="Proteomes" id="UP001056035">
    <property type="component" value="Chromosome"/>
</dbReference>
<dbReference type="InterPro" id="IPR011762">
    <property type="entry name" value="COA_CT_N"/>
</dbReference>
<dbReference type="Gene3D" id="3.90.226.10">
    <property type="entry name" value="2-enoyl-CoA Hydratase, Chain A, domain 1"/>
    <property type="match status" value="2"/>
</dbReference>
<accession>A0ABY5DPY0</accession>
<evidence type="ECO:0000259" key="2">
    <source>
        <dbReference type="PROSITE" id="PS50980"/>
    </source>
</evidence>
<reference evidence="4 5" key="1">
    <citation type="submission" date="2022-06" db="EMBL/GenBank/DDBJ databases">
        <title>Paraconexibacter antarcticus.</title>
        <authorList>
            <person name="Kim C.S."/>
        </authorList>
    </citation>
    <scope>NUCLEOTIDE SEQUENCE [LARGE SCALE GENOMIC DNA]</scope>
    <source>
        <strain evidence="4 5">02-257</strain>
    </source>
</reference>
<feature type="domain" description="CoA carboxyltransferase N-terminal" evidence="2">
    <location>
        <begin position="26"/>
        <end position="284"/>
    </location>
</feature>
<dbReference type="InterPro" id="IPR011763">
    <property type="entry name" value="COA_CT_C"/>
</dbReference>
<dbReference type="InterPro" id="IPR034733">
    <property type="entry name" value="AcCoA_carboxyl_beta"/>
</dbReference>